<evidence type="ECO:0000256" key="3">
    <source>
        <dbReference type="ARBA" id="ARBA00022679"/>
    </source>
</evidence>
<feature type="transmembrane region" description="Helical" evidence="9">
    <location>
        <begin position="147"/>
        <end position="168"/>
    </location>
</feature>
<evidence type="ECO:0000256" key="1">
    <source>
        <dbReference type="ARBA" id="ARBA00004651"/>
    </source>
</evidence>
<feature type="transmembrane region" description="Helical" evidence="9">
    <location>
        <begin position="312"/>
        <end position="332"/>
    </location>
</feature>
<feature type="region of interest" description="Disordered" evidence="8">
    <location>
        <begin position="1"/>
        <end position="22"/>
    </location>
</feature>
<feature type="transmembrane region" description="Helical" evidence="9">
    <location>
        <begin position="408"/>
        <end position="428"/>
    </location>
</feature>
<evidence type="ECO:0000256" key="6">
    <source>
        <dbReference type="ARBA" id="ARBA00023136"/>
    </source>
</evidence>
<keyword evidence="11" id="KW-1185">Reference proteome</keyword>
<comment type="subcellular location">
    <subcellularLocation>
        <location evidence="1">Cell membrane</location>
        <topology evidence="1">Multi-pass membrane protein</topology>
    </subcellularLocation>
</comment>
<feature type="region of interest" description="Disordered" evidence="8">
    <location>
        <begin position="464"/>
        <end position="484"/>
    </location>
</feature>
<dbReference type="EMBL" id="LT629732">
    <property type="protein sequence ID" value="SDR93586.1"/>
    <property type="molecule type" value="Genomic_DNA"/>
</dbReference>
<dbReference type="GO" id="GO:0016758">
    <property type="term" value="F:hexosyltransferase activity"/>
    <property type="evidence" value="ECO:0007669"/>
    <property type="project" value="InterPro"/>
</dbReference>
<dbReference type="STRING" id="117157.SAMN04489717_1080"/>
<keyword evidence="2" id="KW-1003">Cell membrane</keyword>
<name>A0A1H1N3N2_9ACTN</name>
<dbReference type="AlphaFoldDB" id="A0A1H1N3N2"/>
<feature type="transmembrane region" description="Helical" evidence="9">
    <location>
        <begin position="217"/>
        <end position="245"/>
    </location>
</feature>
<feature type="transmembrane region" description="Helical" evidence="9">
    <location>
        <begin position="378"/>
        <end position="396"/>
    </location>
</feature>
<gene>
    <name evidence="10" type="ORF">SAMN04489717_1080</name>
</gene>
<accession>A0A1H1N3N2</accession>
<keyword evidence="3" id="KW-0808">Transferase</keyword>
<dbReference type="InterPro" id="IPR016570">
    <property type="entry name" value="UCP010361"/>
</dbReference>
<evidence type="ECO:0000256" key="9">
    <source>
        <dbReference type="SAM" id="Phobius"/>
    </source>
</evidence>
<feature type="transmembrane region" description="Helical" evidence="9">
    <location>
        <begin position="180"/>
        <end position="211"/>
    </location>
</feature>
<evidence type="ECO:0000313" key="10">
    <source>
        <dbReference type="EMBL" id="SDR93586.1"/>
    </source>
</evidence>
<comment type="similarity">
    <text evidence="7">Belongs to the glycosyltransferase 87 family.</text>
</comment>
<evidence type="ECO:0000313" key="11">
    <source>
        <dbReference type="Proteomes" id="UP000198983"/>
    </source>
</evidence>
<feature type="transmembrane region" description="Helical" evidence="9">
    <location>
        <begin position="252"/>
        <end position="275"/>
    </location>
</feature>
<evidence type="ECO:0000256" key="4">
    <source>
        <dbReference type="ARBA" id="ARBA00022692"/>
    </source>
</evidence>
<evidence type="ECO:0000256" key="5">
    <source>
        <dbReference type="ARBA" id="ARBA00022989"/>
    </source>
</evidence>
<dbReference type="Proteomes" id="UP000198983">
    <property type="component" value="Chromosome I"/>
</dbReference>
<evidence type="ECO:0000256" key="8">
    <source>
        <dbReference type="SAM" id="MobiDB-lite"/>
    </source>
</evidence>
<evidence type="ECO:0000256" key="2">
    <source>
        <dbReference type="ARBA" id="ARBA00022475"/>
    </source>
</evidence>
<reference evidence="10 11" key="1">
    <citation type="submission" date="2016-10" db="EMBL/GenBank/DDBJ databases">
        <authorList>
            <person name="de Groot N.N."/>
        </authorList>
    </citation>
    <scope>NUCLEOTIDE SEQUENCE [LARGE SCALE GENOMIC DNA]</scope>
    <source>
        <strain evidence="10 11">DSM 22024</strain>
    </source>
</reference>
<dbReference type="PIRSF" id="PIRSF010361">
    <property type="entry name" value="UCP010361"/>
    <property type="match status" value="1"/>
</dbReference>
<keyword evidence="4 9" id="KW-0812">Transmembrane</keyword>
<keyword evidence="6 9" id="KW-0472">Membrane</keyword>
<feature type="transmembrane region" description="Helical" evidence="9">
    <location>
        <begin position="47"/>
        <end position="66"/>
    </location>
</feature>
<dbReference type="OrthoDB" id="3348156at2"/>
<keyword evidence="5 9" id="KW-1133">Transmembrane helix</keyword>
<proteinExistence type="inferred from homology"/>
<dbReference type="GO" id="GO:0005886">
    <property type="term" value="C:plasma membrane"/>
    <property type="evidence" value="ECO:0007669"/>
    <property type="project" value="UniProtKB-SubCell"/>
</dbReference>
<feature type="transmembrane region" description="Helical" evidence="9">
    <location>
        <begin position="338"/>
        <end position="357"/>
    </location>
</feature>
<evidence type="ECO:0000256" key="7">
    <source>
        <dbReference type="ARBA" id="ARBA00024033"/>
    </source>
</evidence>
<organism evidence="10 11">
    <name type="scientific">Actinopolymorpha singaporensis</name>
    <dbReference type="NCBI Taxonomy" id="117157"/>
    <lineage>
        <taxon>Bacteria</taxon>
        <taxon>Bacillati</taxon>
        <taxon>Actinomycetota</taxon>
        <taxon>Actinomycetes</taxon>
        <taxon>Propionibacteriales</taxon>
        <taxon>Actinopolymorphaceae</taxon>
        <taxon>Actinopolymorpha</taxon>
    </lineage>
</organism>
<dbReference type="InterPro" id="IPR018584">
    <property type="entry name" value="GT87"/>
</dbReference>
<protein>
    <submittedName>
        <fullName evidence="10">Uncharacterized membrane protein</fullName>
    </submittedName>
</protein>
<sequence length="484" mass="52789">MGSDVTPDPTEAQVSRSPSREDPLARLATTWLGGPVGLHARLGGTRWTPLAVAFAVTTGMFVLGVLQKVPCHGVGWPRESGFAFSHLCYTDVPYLYRERGFAQGNLAYLDTGNYPPLEYPVLTGVVMQVTAWLTQAFGSGDAMRDSVLYFDLTVVFLFACALVTVWALARLCLRRPYDVLFFAAAPVLALAGTINWDLAAVALTTCALLAWSRSRPYLAGILIGLGVAAKFYPLLLLGPLLVLALRTGRMRLWATTALSALAAWLVVNLPVMLLAESSWAVFWSFNTARMGDFGSIWYVLGLAGHPVKAVNTLSLGLFGLACAGIAALGMFAPRRPRLAQLAFLTVAAFLLVNKVYSPQYVLWLLPLVALARPRWRDWTIWQVGELLYWLAIWLHLSGSLAAGGAGRLYWLAVVVRVATTGYLCVLVVRDILRPSADVVRAGDLVDDPTGGPFDEAADADWWRGGRSWRPEPTERALHEEGVAR</sequence>
<dbReference type="Pfam" id="PF09594">
    <property type="entry name" value="GT87"/>
    <property type="match status" value="1"/>
</dbReference>